<dbReference type="EMBL" id="QVME01000011">
    <property type="protein sequence ID" value="RGE65769.1"/>
    <property type="molecule type" value="Genomic_DNA"/>
</dbReference>
<protein>
    <submittedName>
        <fullName evidence="1">Uncharacterized protein</fullName>
    </submittedName>
</protein>
<name>A0A174SCN4_9FIRM</name>
<evidence type="ECO:0000313" key="2">
    <source>
        <dbReference type="EMBL" id="RGE65769.1"/>
    </source>
</evidence>
<evidence type="ECO:0000313" key="1">
    <source>
        <dbReference type="EMBL" id="CUP93707.1"/>
    </source>
</evidence>
<gene>
    <name evidence="2" type="ORF">DXC40_16085</name>
    <name evidence="1" type="ORF">ERS852551_02468</name>
</gene>
<accession>A0A174SCN4</accession>
<evidence type="ECO:0000313" key="3">
    <source>
        <dbReference type="Proteomes" id="UP000095765"/>
    </source>
</evidence>
<reference evidence="1 3" key="1">
    <citation type="submission" date="2015-09" db="EMBL/GenBank/DDBJ databases">
        <authorList>
            <consortium name="Pathogen Informatics"/>
        </authorList>
    </citation>
    <scope>NUCLEOTIDE SEQUENCE [LARGE SCALE GENOMIC DNA]</scope>
    <source>
        <strain evidence="1 3">2789STDY5834939</strain>
    </source>
</reference>
<proteinExistence type="predicted"/>
<evidence type="ECO:0000313" key="4">
    <source>
        <dbReference type="Proteomes" id="UP000260828"/>
    </source>
</evidence>
<reference evidence="2 4" key="2">
    <citation type="submission" date="2018-08" db="EMBL/GenBank/DDBJ databases">
        <title>A genome reference for cultivated species of the human gut microbiota.</title>
        <authorList>
            <person name="Zou Y."/>
            <person name="Xue W."/>
            <person name="Luo G."/>
        </authorList>
    </citation>
    <scope>NUCLEOTIDE SEQUENCE [LARGE SCALE GENOMIC DNA]</scope>
    <source>
        <strain evidence="2 4">TF05-12AC</strain>
    </source>
</reference>
<dbReference type="Proteomes" id="UP000095765">
    <property type="component" value="Unassembled WGS sequence"/>
</dbReference>
<dbReference type="EMBL" id="CZBE01000017">
    <property type="protein sequence ID" value="CUP93707.1"/>
    <property type="molecule type" value="Genomic_DNA"/>
</dbReference>
<sequence length="62" mass="7406">MDQEDHICKNCAYFRQHYVKLGWSYREIKFGHCVYPRLKIREAGAKACTHYKQREHTTSATT</sequence>
<dbReference type="RefSeq" id="WP_117546920.1">
    <property type="nucleotide sequence ID" value="NZ_CABIWA010000021.1"/>
</dbReference>
<dbReference type="Proteomes" id="UP000260828">
    <property type="component" value="Unassembled WGS sequence"/>
</dbReference>
<dbReference type="GeneID" id="72463728"/>
<organism evidence="1 3">
    <name type="scientific">Anaerotruncus colihominis</name>
    <dbReference type="NCBI Taxonomy" id="169435"/>
    <lineage>
        <taxon>Bacteria</taxon>
        <taxon>Bacillati</taxon>
        <taxon>Bacillota</taxon>
        <taxon>Clostridia</taxon>
        <taxon>Eubacteriales</taxon>
        <taxon>Oscillospiraceae</taxon>
        <taxon>Anaerotruncus</taxon>
    </lineage>
</organism>
<dbReference type="AlphaFoldDB" id="A0A174SCN4"/>